<feature type="transmembrane region" description="Helical" evidence="6">
    <location>
        <begin position="361"/>
        <end position="381"/>
    </location>
</feature>
<evidence type="ECO:0000313" key="9">
    <source>
        <dbReference type="Proteomes" id="UP001497472"/>
    </source>
</evidence>
<evidence type="ECO:0000256" key="5">
    <source>
        <dbReference type="ARBA" id="ARBA00023136"/>
    </source>
</evidence>
<feature type="transmembrane region" description="Helical" evidence="6">
    <location>
        <begin position="83"/>
        <end position="101"/>
    </location>
</feature>
<feature type="transmembrane region" description="Helical" evidence="6">
    <location>
        <begin position="59"/>
        <end position="77"/>
    </location>
</feature>
<keyword evidence="5 6" id="KW-0472">Membrane</keyword>
<evidence type="ECO:0000256" key="1">
    <source>
        <dbReference type="ARBA" id="ARBA00004141"/>
    </source>
</evidence>
<evidence type="ECO:0000256" key="2">
    <source>
        <dbReference type="ARBA" id="ARBA00007367"/>
    </source>
</evidence>
<feature type="transmembrane region" description="Helical" evidence="6">
    <location>
        <begin position="172"/>
        <end position="195"/>
    </location>
</feature>
<keyword evidence="4 6" id="KW-1133">Transmembrane helix</keyword>
<feature type="domain" description="Cation/H+ exchanger transmembrane" evidence="7">
    <location>
        <begin position="108"/>
        <end position="485"/>
    </location>
</feature>
<feature type="transmembrane region" description="Helical" evidence="6">
    <location>
        <begin position="108"/>
        <end position="127"/>
    </location>
</feature>
<dbReference type="GO" id="GO:0015297">
    <property type="term" value="F:antiporter activity"/>
    <property type="evidence" value="ECO:0007669"/>
    <property type="project" value="InterPro"/>
</dbReference>
<keyword evidence="3 6" id="KW-0812">Transmembrane</keyword>
<evidence type="ECO:0000259" key="7">
    <source>
        <dbReference type="Pfam" id="PF00999"/>
    </source>
</evidence>
<dbReference type="GO" id="GO:1902600">
    <property type="term" value="P:proton transmembrane transport"/>
    <property type="evidence" value="ECO:0007669"/>
    <property type="project" value="InterPro"/>
</dbReference>
<dbReference type="EMBL" id="CAVLEF010000040">
    <property type="protein sequence ID" value="CAK1549819.1"/>
    <property type="molecule type" value="Genomic_DNA"/>
</dbReference>
<dbReference type="InterPro" id="IPR006153">
    <property type="entry name" value="Cation/H_exchanger_TM"/>
</dbReference>
<feature type="transmembrane region" description="Helical" evidence="6">
    <location>
        <begin position="271"/>
        <end position="291"/>
    </location>
</feature>
<feature type="transmembrane region" description="Helical" evidence="6">
    <location>
        <begin position="201"/>
        <end position="224"/>
    </location>
</feature>
<dbReference type="GO" id="GO:0016020">
    <property type="term" value="C:membrane"/>
    <property type="evidence" value="ECO:0007669"/>
    <property type="project" value="UniProtKB-SubCell"/>
</dbReference>
<dbReference type="AlphaFoldDB" id="A0AAV1JN16"/>
<protein>
    <recommendedName>
        <fullName evidence="7">Cation/H+ exchanger transmembrane domain-containing protein</fullName>
    </recommendedName>
</protein>
<sequence length="531" mass="58356">MGDDRPQREVYTNDLKLPPRKGFKFEVHFAKTAYKDENRENRVKKWCPKLPTSWELKQYLAVLICGLSLWATALFIFRDLVVPGGYLFNITALVTAGYVVGHSMERYTTLNPVISMTLVGALCKIFVPVNILESYTADQIDFHLRRIYPVIILTKGPLTWNWEYIKHNSVKVFSLATLPWIIECLSTAFFAFIFLEFPWYWGLHLGAILSSVSPAIVVPILISLSAKGLGTKSKLALLVGNAGGLDTAFTEGMFGVINSAVFYESTPVYRIIKALTAIFFGIGLGVAWGVLADILPDHNDAHAPVIRSLHIFAGGILITYAGGYFGWGGVSGVAIMVCAGTAGTRWARRGWALNNNPVSQIYTTLWTIFETMLFTLSGYFIDISEVSVKEFGLMIACIFSALLCRLVTAFLVGVANAFSVKESIFIAITWIPKAIVEACLVRVATDSIWKDAATDSDRKIATQHSNMIVIAIIITSTIGSILTKVMAPVLLAPYSGVGPEATSATPKDALSNVSPERNRTQCLDGFQFIDM</sequence>
<dbReference type="PANTHER" id="PTHR31102">
    <property type="match status" value="1"/>
</dbReference>
<keyword evidence="9" id="KW-1185">Reference proteome</keyword>
<reference evidence="8 9" key="1">
    <citation type="submission" date="2023-11" db="EMBL/GenBank/DDBJ databases">
        <authorList>
            <person name="Okamura Y."/>
        </authorList>
    </citation>
    <scope>NUCLEOTIDE SEQUENCE [LARGE SCALE GENOMIC DNA]</scope>
</reference>
<feature type="transmembrane region" description="Helical" evidence="6">
    <location>
        <begin position="468"/>
        <end position="491"/>
    </location>
</feature>
<feature type="transmembrane region" description="Helical" evidence="6">
    <location>
        <begin position="393"/>
        <end position="418"/>
    </location>
</feature>
<comment type="subcellular location">
    <subcellularLocation>
        <location evidence="1">Membrane</location>
        <topology evidence="1">Multi-pass membrane protein</topology>
    </subcellularLocation>
</comment>
<evidence type="ECO:0000313" key="8">
    <source>
        <dbReference type="EMBL" id="CAK1549819.1"/>
    </source>
</evidence>
<accession>A0AAV1JN16</accession>
<evidence type="ECO:0000256" key="6">
    <source>
        <dbReference type="SAM" id="Phobius"/>
    </source>
</evidence>
<feature type="transmembrane region" description="Helical" evidence="6">
    <location>
        <begin position="311"/>
        <end position="340"/>
    </location>
</feature>
<evidence type="ECO:0000256" key="3">
    <source>
        <dbReference type="ARBA" id="ARBA00022692"/>
    </source>
</evidence>
<organism evidence="8 9">
    <name type="scientific">Leptosia nina</name>
    <dbReference type="NCBI Taxonomy" id="320188"/>
    <lineage>
        <taxon>Eukaryota</taxon>
        <taxon>Metazoa</taxon>
        <taxon>Ecdysozoa</taxon>
        <taxon>Arthropoda</taxon>
        <taxon>Hexapoda</taxon>
        <taxon>Insecta</taxon>
        <taxon>Pterygota</taxon>
        <taxon>Neoptera</taxon>
        <taxon>Endopterygota</taxon>
        <taxon>Lepidoptera</taxon>
        <taxon>Glossata</taxon>
        <taxon>Ditrysia</taxon>
        <taxon>Papilionoidea</taxon>
        <taxon>Pieridae</taxon>
        <taxon>Pierinae</taxon>
        <taxon>Leptosia</taxon>
    </lineage>
</organism>
<dbReference type="Proteomes" id="UP001497472">
    <property type="component" value="Unassembled WGS sequence"/>
</dbReference>
<evidence type="ECO:0000256" key="4">
    <source>
        <dbReference type="ARBA" id="ARBA00022989"/>
    </source>
</evidence>
<dbReference type="Pfam" id="PF00999">
    <property type="entry name" value="Na_H_Exchanger"/>
    <property type="match status" value="1"/>
</dbReference>
<comment type="similarity">
    <text evidence="2">Belongs to the monovalent cation:proton antiporter 1 (CPA1) transporter (TC 2.A.36) family.</text>
</comment>
<dbReference type="InterPro" id="IPR051843">
    <property type="entry name" value="CPA1_transporter"/>
</dbReference>
<comment type="caution">
    <text evidence="8">The sequence shown here is derived from an EMBL/GenBank/DDBJ whole genome shotgun (WGS) entry which is preliminary data.</text>
</comment>
<feature type="transmembrane region" description="Helical" evidence="6">
    <location>
        <begin position="147"/>
        <end position="165"/>
    </location>
</feature>
<proteinExistence type="inferred from homology"/>
<gene>
    <name evidence="8" type="ORF">LNINA_LOCUS9092</name>
</gene>
<name>A0AAV1JN16_9NEOP</name>
<dbReference type="PANTHER" id="PTHR31102:SF1">
    <property type="entry name" value="CATION_H+ EXCHANGER DOMAIN-CONTAINING PROTEIN"/>
    <property type="match status" value="1"/>
</dbReference>